<keyword evidence="4" id="KW-0233">DNA recombination</keyword>
<dbReference type="KEGG" id="dni:HX89_04020"/>
<keyword evidence="3" id="KW-0175">Coiled coil</keyword>
<evidence type="ECO:0000256" key="1">
    <source>
        <dbReference type="ARBA" id="ARBA00003416"/>
    </source>
</evidence>
<dbReference type="GeneID" id="41840380"/>
<dbReference type="HOGENOM" id="CLU_024057_1_1_11"/>
<name>A0A075JEB3_9MICO</name>
<dbReference type="OrthoDB" id="370725at2"/>
<organism evidence="5 6">
    <name type="scientific">Dermacoccus nishinomiyaensis</name>
    <dbReference type="NCBI Taxonomy" id="1274"/>
    <lineage>
        <taxon>Bacteria</taxon>
        <taxon>Bacillati</taxon>
        <taxon>Actinomycetota</taxon>
        <taxon>Actinomycetes</taxon>
        <taxon>Micrococcales</taxon>
        <taxon>Dermacoccaceae</taxon>
        <taxon>Dermacoccus</taxon>
    </lineage>
</organism>
<reference evidence="5 6" key="1">
    <citation type="submission" date="2014-07" db="EMBL/GenBank/DDBJ databases">
        <title>Genome Sequencing of Dermacoccus nishinomiyaensis.</title>
        <authorList>
            <person name="Hong K.W."/>
            <person name="Chan K.G."/>
        </authorList>
    </citation>
    <scope>NUCLEOTIDE SEQUENCE [LARGE SCALE GENOMIC DNA]</scope>
    <source>
        <strain evidence="5 6">M25</strain>
    </source>
</reference>
<evidence type="ECO:0000256" key="2">
    <source>
        <dbReference type="ARBA" id="ARBA00009840"/>
    </source>
</evidence>
<dbReference type="PANTHER" id="PTHR30563:SF0">
    <property type="entry name" value="DNA RECOMBINATION PROTEIN RMUC"/>
    <property type="match status" value="1"/>
</dbReference>
<dbReference type="AlphaFoldDB" id="A0A075JEB3"/>
<accession>A0A075JEB3</accession>
<dbReference type="InterPro" id="IPR003798">
    <property type="entry name" value="DNA_recombination_RmuC"/>
</dbReference>
<protein>
    <submittedName>
        <fullName evidence="5">DNA polymerase V</fullName>
    </submittedName>
</protein>
<gene>
    <name evidence="5" type="ORF">HX89_04020</name>
</gene>
<evidence type="ECO:0000313" key="5">
    <source>
        <dbReference type="EMBL" id="AIF40264.1"/>
    </source>
</evidence>
<evidence type="ECO:0000256" key="3">
    <source>
        <dbReference type="ARBA" id="ARBA00023054"/>
    </source>
</evidence>
<dbReference type="Proteomes" id="UP000027986">
    <property type="component" value="Chromosome"/>
</dbReference>
<dbReference type="GO" id="GO:0006310">
    <property type="term" value="P:DNA recombination"/>
    <property type="evidence" value="ECO:0007669"/>
    <property type="project" value="UniProtKB-KW"/>
</dbReference>
<dbReference type="RefSeq" id="WP_038567159.1">
    <property type="nucleotide sequence ID" value="NZ_CAKZHM010000205.1"/>
</dbReference>
<comment type="similarity">
    <text evidence="2">Belongs to the RmuC family.</text>
</comment>
<dbReference type="EMBL" id="CP008889">
    <property type="protein sequence ID" value="AIF40264.1"/>
    <property type="molecule type" value="Genomic_DNA"/>
</dbReference>
<keyword evidence="6" id="KW-1185">Reference proteome</keyword>
<comment type="function">
    <text evidence="1">Involved in DNA recombination.</text>
</comment>
<evidence type="ECO:0000256" key="4">
    <source>
        <dbReference type="ARBA" id="ARBA00023172"/>
    </source>
</evidence>
<dbReference type="Pfam" id="PF02646">
    <property type="entry name" value="RmuC"/>
    <property type="match status" value="1"/>
</dbReference>
<proteinExistence type="inferred from homology"/>
<dbReference type="eggNOG" id="COG1322">
    <property type="taxonomic scope" value="Bacteria"/>
</dbReference>
<evidence type="ECO:0000313" key="6">
    <source>
        <dbReference type="Proteomes" id="UP000027986"/>
    </source>
</evidence>
<dbReference type="PANTHER" id="PTHR30563">
    <property type="entry name" value="DNA RECOMBINATION PROTEIN RMUC"/>
    <property type="match status" value="1"/>
</dbReference>
<sequence length="394" mass="42961">MQTTAIFVTFVAGLALGALAMWVALRRTAVTPTDDVAQLAAAQAERDVLRERIVDLEATVSDDAQTAALLGPLRDALSRVERQVATLERDRVEQFSSVDVALRRVTATTDELRRETSSLAGSLNASSVRGQWGESQLRRILELSGMLRRCDFDEQWRGRNDTGDDVRPDVVVHLPGERSLVIDAKAPLSAFLAAQEADLDERARSAALGRHAKQLRSHVDTLASKRYWTALPQAPAFVICFVPGDAILASALNADPGLLEEAMERHVVLASPSTLIATMRSVSAMWQQATLEENARELLTLGRELYDRIGVLAKHTHDLGGSLRRSVEAYNLFVGSLESRVLVTARRMHDLDVSATPPRGVAPLDVTPRPLTHEALLEPVLAEPAPGNPSDERG</sequence>